<protein>
    <recommendedName>
        <fullName evidence="8">Zn(2)-C6 fungal-type domain-containing protein</fullName>
    </recommendedName>
</protein>
<sequence length="535" mass="60616">MSSGVPDRGTSLEDTFPWSCEQCTHTGVIETSSVALEESVKLFERKVRCDSRWPRCGNCTKARRVCQGNGIQLSWPRDGDRKRAIIWRETCGAANTLQPNVKGFLNTSSWDISLSEELENRRIAVPVGRKRYLRTMKVPCPTYLSPTVINGEESYLLGFFNESRSLILGPTDEEVLAKFILRIAFSNPSDATNPVLQGVFALASLQLHGSLKSFRYKRLVISSVRESITVKESANKLDEKTLLQNLMATMLLYHYEVLSLESTSKGIWVIYLCAVKKLINKSPAIQKLVRQEYSVFLDWIYYHEVLAEFTVRHWKVPYEGCGFVPIPRSPRAIDGSPPKVEDNIGCPIDVLQLVVQTCRRALVTDPSDINFAIVGMERTKVLEENIYRKVGDCGPIHVPSATPVDRNTMVADLHRLACLIYVNRAVHSVSGTEFRHRRLVREGILLLTKMITCQNAWPLFIIACEAVGDDQRLAILDVFEQSRQDRRRRSSHIHLIQHMAEVVWNQHDLNTENQVDYLTIFDAVVAGVPFIPPFA</sequence>
<dbReference type="GO" id="GO:0008270">
    <property type="term" value="F:zinc ion binding"/>
    <property type="evidence" value="ECO:0007669"/>
    <property type="project" value="InterPro"/>
</dbReference>
<dbReference type="SUPFAM" id="SSF57701">
    <property type="entry name" value="Zn2/Cys6 DNA-binding domain"/>
    <property type="match status" value="1"/>
</dbReference>
<dbReference type="HOGENOM" id="CLU_015493_0_2_1"/>
<dbReference type="CDD" id="cd00067">
    <property type="entry name" value="GAL4"/>
    <property type="match status" value="1"/>
</dbReference>
<evidence type="ECO:0000256" key="4">
    <source>
        <dbReference type="ARBA" id="ARBA00023163"/>
    </source>
</evidence>
<comment type="subcellular location">
    <subcellularLocation>
        <location evidence="1">Nucleus</location>
    </subcellularLocation>
</comment>
<dbReference type="Pfam" id="PF11951">
    <property type="entry name" value="Fungal_trans_2"/>
    <property type="match status" value="1"/>
</dbReference>
<dbReference type="GO" id="GO:0005634">
    <property type="term" value="C:nucleus"/>
    <property type="evidence" value="ECO:0007669"/>
    <property type="project" value="UniProtKB-SubCell"/>
</dbReference>
<keyword evidence="3" id="KW-0238">DNA-binding</keyword>
<evidence type="ECO:0000256" key="5">
    <source>
        <dbReference type="ARBA" id="ARBA00023242"/>
    </source>
</evidence>
<dbReference type="GO" id="GO:0000981">
    <property type="term" value="F:DNA-binding transcription factor activity, RNA polymerase II-specific"/>
    <property type="evidence" value="ECO:0007669"/>
    <property type="project" value="InterPro"/>
</dbReference>
<reference evidence="6 7" key="1">
    <citation type="submission" date="2015-01" db="EMBL/GenBank/DDBJ databases">
        <title>The Genome Sequence of Exophiala sideris CBS121828.</title>
        <authorList>
            <consortium name="The Broad Institute Genomics Platform"/>
            <person name="Cuomo C."/>
            <person name="de Hoog S."/>
            <person name="Gorbushina A."/>
            <person name="Stielow B."/>
            <person name="Teixiera M."/>
            <person name="Abouelleil A."/>
            <person name="Chapman S.B."/>
            <person name="Priest M."/>
            <person name="Young S.K."/>
            <person name="Wortman J."/>
            <person name="Nusbaum C."/>
            <person name="Birren B."/>
        </authorList>
    </citation>
    <scope>NUCLEOTIDE SEQUENCE [LARGE SCALE GENOMIC DNA]</scope>
    <source>
        <strain evidence="6 7">CBS 121828</strain>
    </source>
</reference>
<dbReference type="STRING" id="1016849.A0A0D1XGH7"/>
<dbReference type="InterPro" id="IPR036864">
    <property type="entry name" value="Zn2-C6_fun-type_DNA-bd_sf"/>
</dbReference>
<organism evidence="6 7">
    <name type="scientific">Exophiala sideris</name>
    <dbReference type="NCBI Taxonomy" id="1016849"/>
    <lineage>
        <taxon>Eukaryota</taxon>
        <taxon>Fungi</taxon>
        <taxon>Dikarya</taxon>
        <taxon>Ascomycota</taxon>
        <taxon>Pezizomycotina</taxon>
        <taxon>Eurotiomycetes</taxon>
        <taxon>Chaetothyriomycetidae</taxon>
        <taxon>Chaetothyriales</taxon>
        <taxon>Herpotrichiellaceae</taxon>
        <taxon>Exophiala</taxon>
    </lineage>
</organism>
<dbReference type="Gene3D" id="4.10.240.10">
    <property type="entry name" value="Zn(2)-C6 fungal-type DNA-binding domain"/>
    <property type="match status" value="1"/>
</dbReference>
<evidence type="ECO:0008006" key="8">
    <source>
        <dbReference type="Google" id="ProtNLM"/>
    </source>
</evidence>
<keyword evidence="2" id="KW-0805">Transcription regulation</keyword>
<accession>A0A0D1XGH7</accession>
<proteinExistence type="predicted"/>
<gene>
    <name evidence="6" type="ORF">PV11_02821</name>
</gene>
<dbReference type="OrthoDB" id="5130013at2759"/>
<evidence type="ECO:0000256" key="1">
    <source>
        <dbReference type="ARBA" id="ARBA00004123"/>
    </source>
</evidence>
<dbReference type="Proteomes" id="UP000053599">
    <property type="component" value="Unassembled WGS sequence"/>
</dbReference>
<evidence type="ECO:0000256" key="3">
    <source>
        <dbReference type="ARBA" id="ARBA00023125"/>
    </source>
</evidence>
<evidence type="ECO:0000256" key="2">
    <source>
        <dbReference type="ARBA" id="ARBA00023015"/>
    </source>
</evidence>
<dbReference type="PANTHER" id="PTHR37534">
    <property type="entry name" value="TRANSCRIPTIONAL ACTIVATOR PROTEIN UGA3"/>
    <property type="match status" value="1"/>
</dbReference>
<keyword evidence="4" id="KW-0804">Transcription</keyword>
<name>A0A0D1XGH7_9EURO</name>
<dbReference type="EMBL" id="KN846951">
    <property type="protein sequence ID" value="KIV87266.1"/>
    <property type="molecule type" value="Genomic_DNA"/>
</dbReference>
<dbReference type="GO" id="GO:0045944">
    <property type="term" value="P:positive regulation of transcription by RNA polymerase II"/>
    <property type="evidence" value="ECO:0007669"/>
    <property type="project" value="TreeGrafter"/>
</dbReference>
<dbReference type="AlphaFoldDB" id="A0A0D1XGH7"/>
<dbReference type="InterPro" id="IPR021858">
    <property type="entry name" value="Fun_TF"/>
</dbReference>
<evidence type="ECO:0000313" key="7">
    <source>
        <dbReference type="Proteomes" id="UP000053599"/>
    </source>
</evidence>
<dbReference type="InterPro" id="IPR001138">
    <property type="entry name" value="Zn2Cys6_DnaBD"/>
</dbReference>
<evidence type="ECO:0000313" key="6">
    <source>
        <dbReference type="EMBL" id="KIV87266.1"/>
    </source>
</evidence>
<dbReference type="PANTHER" id="PTHR37534:SF39">
    <property type="entry name" value="TRANSCRIPTION FACTOR DOMAIN-CONTAINING PROTEIN"/>
    <property type="match status" value="1"/>
</dbReference>
<keyword evidence="5" id="KW-0539">Nucleus</keyword>
<dbReference type="GO" id="GO:0000976">
    <property type="term" value="F:transcription cis-regulatory region binding"/>
    <property type="evidence" value="ECO:0007669"/>
    <property type="project" value="TreeGrafter"/>
</dbReference>